<keyword evidence="2 6" id="KW-0698">rRNA processing</keyword>
<dbReference type="InterPro" id="IPR014776">
    <property type="entry name" value="4pyrrole_Mease_sub2"/>
</dbReference>
<evidence type="ECO:0000256" key="2">
    <source>
        <dbReference type="ARBA" id="ARBA00022552"/>
    </source>
</evidence>
<dbReference type="Gene3D" id="3.30.950.10">
    <property type="entry name" value="Methyltransferase, Cobalt-precorrin-4 Transmethylase, Domain 2"/>
    <property type="match status" value="1"/>
</dbReference>
<protein>
    <recommendedName>
        <fullName evidence="6">Ribosomal RNA small subunit methyltransferase I</fullName>
        <ecNumber evidence="6">2.1.1.198</ecNumber>
    </recommendedName>
    <alternativeName>
        <fullName evidence="6">16S rRNA 2'-O-ribose C1402 methyltransferase</fullName>
    </alternativeName>
    <alternativeName>
        <fullName evidence="6">rRNA (cytidine-2'-O-)-methyltransferase RsmI</fullName>
    </alternativeName>
</protein>
<evidence type="ECO:0000313" key="10">
    <source>
        <dbReference type="Proteomes" id="UP000501466"/>
    </source>
</evidence>
<feature type="domain" description="Tetrapyrrole methylase" evidence="7">
    <location>
        <begin position="18"/>
        <end position="217"/>
    </location>
</feature>
<reference evidence="10" key="1">
    <citation type="submission" date="2019-11" db="EMBL/GenBank/DDBJ databases">
        <title>Isolation and characterization of two novel species in the genus Thiomicrorhabdus.</title>
        <authorList>
            <person name="Mochizuki J."/>
            <person name="Kojima H."/>
            <person name="Fukui M."/>
        </authorList>
    </citation>
    <scope>NUCLEOTIDE SEQUENCE [LARGE SCALE GENOMIC DNA]</scope>
    <source>
        <strain evidence="10">AkT22</strain>
    </source>
</reference>
<proteinExistence type="inferred from homology"/>
<evidence type="ECO:0000256" key="5">
    <source>
        <dbReference type="ARBA" id="ARBA00022691"/>
    </source>
</evidence>
<comment type="subcellular location">
    <subcellularLocation>
        <location evidence="6">Cytoplasm</location>
    </subcellularLocation>
</comment>
<dbReference type="CDD" id="cd11648">
    <property type="entry name" value="RsmI"/>
    <property type="match status" value="1"/>
</dbReference>
<evidence type="ECO:0000256" key="1">
    <source>
        <dbReference type="ARBA" id="ARBA00022490"/>
    </source>
</evidence>
<dbReference type="InterPro" id="IPR014777">
    <property type="entry name" value="4pyrrole_Mease_sub1"/>
</dbReference>
<evidence type="ECO:0000259" key="8">
    <source>
        <dbReference type="Pfam" id="PF23016"/>
    </source>
</evidence>
<comment type="function">
    <text evidence="6">Catalyzes the 2'-O-methylation of the ribose of cytidine 1402 (C1402) in 16S rRNA.</text>
</comment>
<dbReference type="GO" id="GO:0070677">
    <property type="term" value="F:rRNA (cytosine-2'-O-)-methyltransferase activity"/>
    <property type="evidence" value="ECO:0007669"/>
    <property type="project" value="UniProtKB-UniRule"/>
</dbReference>
<dbReference type="AlphaFoldDB" id="A0A6F8PL18"/>
<dbReference type="GO" id="GO:0005737">
    <property type="term" value="C:cytoplasm"/>
    <property type="evidence" value="ECO:0007669"/>
    <property type="project" value="UniProtKB-SubCell"/>
</dbReference>
<dbReference type="KEGG" id="tzo:THMIRHAT_05140"/>
<dbReference type="Pfam" id="PF23016">
    <property type="entry name" value="RsmI_C"/>
    <property type="match status" value="1"/>
</dbReference>
<dbReference type="PANTHER" id="PTHR46111">
    <property type="entry name" value="RIBOSOMAL RNA SMALL SUBUNIT METHYLTRANSFERASE I"/>
    <property type="match status" value="1"/>
</dbReference>
<dbReference type="NCBIfam" id="TIGR00096">
    <property type="entry name" value="16S rRNA (cytidine(1402)-2'-O)-methyltransferase"/>
    <property type="match status" value="1"/>
</dbReference>
<organism evidence="9 10">
    <name type="scientific">Thiosulfativibrio zosterae</name>
    <dbReference type="NCBI Taxonomy" id="2675053"/>
    <lineage>
        <taxon>Bacteria</taxon>
        <taxon>Pseudomonadati</taxon>
        <taxon>Pseudomonadota</taxon>
        <taxon>Gammaproteobacteria</taxon>
        <taxon>Thiotrichales</taxon>
        <taxon>Piscirickettsiaceae</taxon>
        <taxon>Thiosulfativibrio</taxon>
    </lineage>
</organism>
<dbReference type="FunFam" id="3.30.950.10:FF:000002">
    <property type="entry name" value="Ribosomal RNA small subunit methyltransferase I"/>
    <property type="match status" value="1"/>
</dbReference>
<evidence type="ECO:0000256" key="6">
    <source>
        <dbReference type="HAMAP-Rule" id="MF_01877"/>
    </source>
</evidence>
<dbReference type="InterPro" id="IPR008189">
    <property type="entry name" value="rRNA_ssu_MeTfrase_I"/>
</dbReference>
<dbReference type="FunFam" id="3.40.1010.10:FF:000002">
    <property type="entry name" value="Ribosomal RNA small subunit methyltransferase I"/>
    <property type="match status" value="1"/>
</dbReference>
<dbReference type="InterPro" id="IPR035996">
    <property type="entry name" value="4pyrrol_Methylase_sf"/>
</dbReference>
<gene>
    <name evidence="6 9" type="primary">rsmI</name>
    <name evidence="9" type="ORF">THMIRHAT_05140</name>
</gene>
<dbReference type="InterPro" id="IPR053910">
    <property type="entry name" value="RsmI_HTH"/>
</dbReference>
<dbReference type="RefSeq" id="WP_243831477.1">
    <property type="nucleotide sequence ID" value="NZ_AP021888.1"/>
</dbReference>
<dbReference type="EMBL" id="AP021888">
    <property type="protein sequence ID" value="BBP42768.1"/>
    <property type="molecule type" value="Genomic_DNA"/>
</dbReference>
<evidence type="ECO:0000256" key="4">
    <source>
        <dbReference type="ARBA" id="ARBA00022679"/>
    </source>
</evidence>
<sequence length="293" mass="32432">MTLTPPDNSMHAEKFGQLFVVATPIGNLQDITQRALQVLESVDWIAAEDTRHSKKLCQHFGINTRLISLHDFNEQERSQQLLAKLQAGESGALISDAGTPLISDPGYHLVSLLRDSGVRVTPVPGPSAMITALCAAGMPTDRFSFEGFLPAKAPKRLAVLQSLVHEPRTLVFYESTHRLMDSLAAMASAFGEARLVTVAKELTKQFERFVSGTFAEVIVQFEENVDWQRGEFVVMVAGDSKDADEIIEFDNLAKICLAQGLPVKQISEIVADFYQIKKKVVYQRLLELKETDA</sequence>
<name>A0A6F8PL18_9GAMM</name>
<dbReference type="PIRSF" id="PIRSF005917">
    <property type="entry name" value="MTase_YraL"/>
    <property type="match status" value="1"/>
</dbReference>
<keyword evidence="10" id="KW-1185">Reference proteome</keyword>
<keyword evidence="4 6" id="KW-0808">Transferase</keyword>
<accession>A0A6F8PL18</accession>
<dbReference type="InterPro" id="IPR000878">
    <property type="entry name" value="4pyrrol_Mease"/>
</dbReference>
<dbReference type="SUPFAM" id="SSF53790">
    <property type="entry name" value="Tetrapyrrole methylase"/>
    <property type="match status" value="1"/>
</dbReference>
<dbReference type="Pfam" id="PF00590">
    <property type="entry name" value="TP_methylase"/>
    <property type="match status" value="1"/>
</dbReference>
<dbReference type="HAMAP" id="MF_01877">
    <property type="entry name" value="16SrRNA_methyltr_I"/>
    <property type="match status" value="1"/>
</dbReference>
<evidence type="ECO:0000313" key="9">
    <source>
        <dbReference type="EMBL" id="BBP42768.1"/>
    </source>
</evidence>
<dbReference type="Proteomes" id="UP000501466">
    <property type="component" value="Chromosome"/>
</dbReference>
<dbReference type="InterPro" id="IPR018063">
    <property type="entry name" value="SAM_MeTrfase_RsmI_CS"/>
</dbReference>
<comment type="similarity">
    <text evidence="6">Belongs to the methyltransferase superfamily. RsmI family.</text>
</comment>
<feature type="domain" description="RsmI HTH" evidence="8">
    <location>
        <begin position="257"/>
        <end position="289"/>
    </location>
</feature>
<evidence type="ECO:0000259" key="7">
    <source>
        <dbReference type="Pfam" id="PF00590"/>
    </source>
</evidence>
<evidence type="ECO:0000256" key="3">
    <source>
        <dbReference type="ARBA" id="ARBA00022603"/>
    </source>
</evidence>
<keyword evidence="3 6" id="KW-0489">Methyltransferase</keyword>
<dbReference type="EC" id="2.1.1.198" evidence="6"/>
<keyword evidence="5 6" id="KW-0949">S-adenosyl-L-methionine</keyword>
<keyword evidence="1 6" id="KW-0963">Cytoplasm</keyword>
<dbReference type="PROSITE" id="PS01296">
    <property type="entry name" value="RSMI"/>
    <property type="match status" value="1"/>
</dbReference>
<dbReference type="Gene3D" id="3.40.1010.10">
    <property type="entry name" value="Cobalt-precorrin-4 Transmethylase, Domain 1"/>
    <property type="match status" value="1"/>
</dbReference>
<dbReference type="PANTHER" id="PTHR46111:SF1">
    <property type="entry name" value="RIBOSOMAL RNA SMALL SUBUNIT METHYLTRANSFERASE I"/>
    <property type="match status" value="1"/>
</dbReference>
<comment type="catalytic activity">
    <reaction evidence="6">
        <text>cytidine(1402) in 16S rRNA + S-adenosyl-L-methionine = 2'-O-methylcytidine(1402) in 16S rRNA + S-adenosyl-L-homocysteine + H(+)</text>
        <dbReference type="Rhea" id="RHEA:42924"/>
        <dbReference type="Rhea" id="RHEA-COMP:10285"/>
        <dbReference type="Rhea" id="RHEA-COMP:10286"/>
        <dbReference type="ChEBI" id="CHEBI:15378"/>
        <dbReference type="ChEBI" id="CHEBI:57856"/>
        <dbReference type="ChEBI" id="CHEBI:59789"/>
        <dbReference type="ChEBI" id="CHEBI:74495"/>
        <dbReference type="ChEBI" id="CHEBI:82748"/>
        <dbReference type="EC" id="2.1.1.198"/>
    </reaction>
</comment>